<feature type="transmembrane region" description="Helical" evidence="1">
    <location>
        <begin position="164"/>
        <end position="195"/>
    </location>
</feature>
<organism evidence="3 4">
    <name type="scientific">Batrachochytrium dendrobatidis (strain JEL423)</name>
    <dbReference type="NCBI Taxonomy" id="403673"/>
    <lineage>
        <taxon>Eukaryota</taxon>
        <taxon>Fungi</taxon>
        <taxon>Fungi incertae sedis</taxon>
        <taxon>Chytridiomycota</taxon>
        <taxon>Chytridiomycota incertae sedis</taxon>
        <taxon>Chytridiomycetes</taxon>
        <taxon>Rhizophydiales</taxon>
        <taxon>Rhizophydiales incertae sedis</taxon>
        <taxon>Batrachochytrium</taxon>
    </lineage>
</organism>
<feature type="transmembrane region" description="Helical" evidence="1">
    <location>
        <begin position="544"/>
        <end position="563"/>
    </location>
</feature>
<keyword evidence="1" id="KW-0812">Transmembrane</keyword>
<accession>A0A177WF31</accession>
<dbReference type="VEuPathDB" id="FungiDB:BDEG_22308"/>
<dbReference type="Proteomes" id="UP000077115">
    <property type="component" value="Unassembled WGS sequence"/>
</dbReference>
<feature type="transmembrane region" description="Helical" evidence="1">
    <location>
        <begin position="516"/>
        <end position="538"/>
    </location>
</feature>
<evidence type="ECO:0000313" key="4">
    <source>
        <dbReference type="Proteomes" id="UP000077115"/>
    </source>
</evidence>
<gene>
    <name evidence="3" type="ORF">BDEG_22308</name>
</gene>
<keyword evidence="1" id="KW-1133">Transmembrane helix</keyword>
<dbReference type="OrthoDB" id="10521987at2759"/>
<evidence type="ECO:0008006" key="5">
    <source>
        <dbReference type="Google" id="ProtNLM"/>
    </source>
</evidence>
<keyword evidence="2" id="KW-0732">Signal</keyword>
<reference evidence="3 4" key="1">
    <citation type="submission" date="2006-10" db="EMBL/GenBank/DDBJ databases">
        <title>The Genome Sequence of Batrachochytrium dendrobatidis JEL423.</title>
        <authorList>
            <consortium name="The Broad Institute Genome Sequencing Platform"/>
            <person name="Birren B."/>
            <person name="Lander E."/>
            <person name="Galagan J."/>
            <person name="Cuomo C."/>
            <person name="Devon K."/>
            <person name="Jaffe D."/>
            <person name="Butler J."/>
            <person name="Alvarez P."/>
            <person name="Gnerre S."/>
            <person name="Grabherr M."/>
            <person name="Kleber M."/>
            <person name="Mauceli E."/>
            <person name="Brockman W."/>
            <person name="Young S."/>
            <person name="LaButti K."/>
            <person name="Sykes S."/>
            <person name="DeCaprio D."/>
            <person name="Crawford M."/>
            <person name="Koehrsen M."/>
            <person name="Engels R."/>
            <person name="Montgomery P."/>
            <person name="Pearson M."/>
            <person name="Howarth C."/>
            <person name="Larson L."/>
            <person name="White J."/>
            <person name="O'Leary S."/>
            <person name="Kodira C."/>
            <person name="Zeng Q."/>
            <person name="Yandava C."/>
            <person name="Alvarado L."/>
            <person name="Longcore J."/>
            <person name="James T."/>
        </authorList>
    </citation>
    <scope>NUCLEOTIDE SEQUENCE [LARGE SCALE GENOMIC DNA]</scope>
    <source>
        <strain evidence="3 4">JEL423</strain>
    </source>
</reference>
<evidence type="ECO:0000313" key="3">
    <source>
        <dbReference type="EMBL" id="OAJ38365.1"/>
    </source>
</evidence>
<feature type="transmembrane region" description="Helical" evidence="1">
    <location>
        <begin position="575"/>
        <end position="596"/>
    </location>
</feature>
<feature type="signal peptide" evidence="2">
    <location>
        <begin position="1"/>
        <end position="23"/>
    </location>
</feature>
<proteinExistence type="predicted"/>
<dbReference type="STRING" id="403673.A0A177WF31"/>
<dbReference type="EMBL" id="DS022301">
    <property type="protein sequence ID" value="OAJ38365.1"/>
    <property type="molecule type" value="Genomic_DNA"/>
</dbReference>
<keyword evidence="1" id="KW-0472">Membrane</keyword>
<evidence type="ECO:0000256" key="2">
    <source>
        <dbReference type="SAM" id="SignalP"/>
    </source>
</evidence>
<feature type="transmembrane region" description="Helical" evidence="1">
    <location>
        <begin position="126"/>
        <end position="152"/>
    </location>
</feature>
<feature type="transmembrane region" description="Helical" evidence="1">
    <location>
        <begin position="80"/>
        <end position="105"/>
    </location>
</feature>
<feature type="chain" id="PRO_5008077584" description="Chitin synthase" evidence="2">
    <location>
        <begin position="24"/>
        <end position="895"/>
    </location>
</feature>
<name>A0A177WF31_BATDL</name>
<reference evidence="3 4" key="2">
    <citation type="submission" date="2016-05" db="EMBL/GenBank/DDBJ databases">
        <title>Lineage-specific infection strategies underlie the spectrum of fungal disease in amphibians.</title>
        <authorList>
            <person name="Cuomo C.A."/>
            <person name="Farrer R.A."/>
            <person name="James T."/>
            <person name="Longcore J."/>
            <person name="Birren B."/>
        </authorList>
    </citation>
    <scope>NUCLEOTIDE SEQUENCE [LARGE SCALE GENOMIC DNA]</scope>
    <source>
        <strain evidence="3 4">JEL423</strain>
    </source>
</reference>
<sequence>MHHIALLLQFALLNNYYFVQIQALTISSQLPQESLTGASLTSHTSHPTTVQHYSQNIGVQPTMTSFPQHLLKDLPDWVQILLGTLCFIGALQSLVYTFIVAVKTISSKRLHESAISRWNTYARKTMFMLLFVCIRASLAVPTLIIIADWISFFSADILRTILQIYLWIFAGVFATTTLMHTITHLMAAPSTLYYIPDQNMMAEARNRAPDTTVPDIYVILTVMPQPISTFNRTLKSIIRTDYPGQRLFVIALFHPRAKPGLNTCLLHVLGVHAMAPERPYAARINTNAHLICFWSRAKHHRDMQRQGLFLIQSQSRHDPSRLSKSVVVLTDGTGVFSPDFLRRGASSLTKAPASCMAMSGFNASTSYEDWETRQNRSLLVDSDATYQALFPSVFKSVTDGCMSLSPSAVFIRFLAFKAIERSYFASSVSYTVRDLHLMYADWTKYLSTVLMERFGQGCIGFGFLLQPLVLGDCGEHADGSLVQQFWSLVANQTSYLVSTPHLVTSPIVAIEVAWELCTAQVSVVFATVVVLCMVVGVMPLIPLLSLPAAFGIKILLTAVWCAVRGRLALGLFSALYLSLVRPMISLCVLIASFLTWTVRFDQYEKIQTEIVPIPVSNKLKDSKLTIAPTLTRTSCNQFSALKPRSNGEVRSDCTTSQKLVHPPQNETLPCLAHNDTLKRQPIHRNIPSTHRFMLQDVYNGTNSSVLVSHNTDSPLLPQRAAGVSSNMLIGRDRAVGMSLRPSAGVASPLCMSGISVVSIPDTAEAASSSAISAAKASNHTVYGKPQDSNSTLCVRADGNTVPISTINKPAYNTANRDITNSVTKPTSSALLQTDHNPYAYTSVLQPRLFAPINRELTLDVPPDRWRQLQSKPVTTQSVASDWRNAVWIGGTASHR</sequence>
<evidence type="ECO:0000256" key="1">
    <source>
        <dbReference type="SAM" id="Phobius"/>
    </source>
</evidence>
<protein>
    <recommendedName>
        <fullName evidence="5">Chitin synthase</fullName>
    </recommendedName>
</protein>
<dbReference type="AlphaFoldDB" id="A0A177WF31"/>